<name>A0A501X386_9GAMM</name>
<dbReference type="Pfam" id="PF12048">
    <property type="entry name" value="DUF3530"/>
    <property type="match status" value="1"/>
</dbReference>
<dbReference type="Gene3D" id="3.40.50.1820">
    <property type="entry name" value="alpha/beta hydrolase"/>
    <property type="match status" value="1"/>
</dbReference>
<feature type="chain" id="PRO_5021495730" evidence="1">
    <location>
        <begin position="21"/>
        <end position="314"/>
    </location>
</feature>
<organism evidence="2 3">
    <name type="scientific">Maribrevibacterium harenarium</name>
    <dbReference type="NCBI Taxonomy" id="2589817"/>
    <lineage>
        <taxon>Bacteria</taxon>
        <taxon>Pseudomonadati</taxon>
        <taxon>Pseudomonadota</taxon>
        <taxon>Gammaproteobacteria</taxon>
        <taxon>Oceanospirillales</taxon>
        <taxon>Oceanospirillaceae</taxon>
        <taxon>Maribrevibacterium</taxon>
    </lineage>
</organism>
<comment type="caution">
    <text evidence="2">The sequence shown here is derived from an EMBL/GenBank/DDBJ whole genome shotgun (WGS) entry which is preliminary data.</text>
</comment>
<sequence>MKKLLVSATVTLVLNSITYAAEDGTGGAHVQPTPQQTRIAGLVERLGLNYAHEIETIEANGESFLGLFNESASGDPQGCVLMLHGDHGHPDWPQVISPLRRKLPQHSWCTLSIEIPDIEDRAAPVLPGRETPQADNNPIVAANGNSSTLPHEEMVFARIDASLNLIRSKGYQQAAYLGYRSGAAYMLKYAASKGLAGQALVLIDINTIEPVSEFDLSQQIESLRLPVLDYYFNMSPQTQRFADYRQAAANKRPNRSEAYTQIDALPDRRFDPTGDKRLTQRVWGFLKQNTIQDKQRKDLPEFNKQLFYKSSTIQ</sequence>
<evidence type="ECO:0000256" key="1">
    <source>
        <dbReference type="SAM" id="SignalP"/>
    </source>
</evidence>
<dbReference type="EMBL" id="VFRR01000003">
    <property type="protein sequence ID" value="TPE54952.1"/>
    <property type="molecule type" value="Genomic_DNA"/>
</dbReference>
<accession>A0A501X386</accession>
<dbReference type="AlphaFoldDB" id="A0A501X386"/>
<protein>
    <submittedName>
        <fullName evidence="2">DUF3530 family protein</fullName>
    </submittedName>
</protein>
<feature type="signal peptide" evidence="1">
    <location>
        <begin position="1"/>
        <end position="20"/>
    </location>
</feature>
<dbReference type="RefSeq" id="WP_140587121.1">
    <property type="nucleotide sequence ID" value="NZ_VFRR01000003.1"/>
</dbReference>
<dbReference type="InterPro" id="IPR029058">
    <property type="entry name" value="AB_hydrolase_fold"/>
</dbReference>
<dbReference type="OrthoDB" id="6193602at2"/>
<keyword evidence="3" id="KW-1185">Reference proteome</keyword>
<reference evidence="2 3" key="1">
    <citation type="submission" date="2019-06" db="EMBL/GenBank/DDBJ databases">
        <title>A novel bacterium of genus Marinomonas, isolated from coastal sand.</title>
        <authorList>
            <person name="Huang H."/>
            <person name="Mo K."/>
            <person name="Hu Y."/>
        </authorList>
    </citation>
    <scope>NUCLEOTIDE SEQUENCE [LARGE SCALE GENOMIC DNA]</scope>
    <source>
        <strain evidence="2 3">HB171799</strain>
    </source>
</reference>
<gene>
    <name evidence="2" type="ORF">FJM67_02535</name>
</gene>
<evidence type="ECO:0000313" key="2">
    <source>
        <dbReference type="EMBL" id="TPE54952.1"/>
    </source>
</evidence>
<proteinExistence type="predicted"/>
<dbReference type="InterPro" id="IPR022529">
    <property type="entry name" value="DUF3530"/>
</dbReference>
<evidence type="ECO:0000313" key="3">
    <source>
        <dbReference type="Proteomes" id="UP000315901"/>
    </source>
</evidence>
<keyword evidence="1" id="KW-0732">Signal</keyword>
<dbReference type="Proteomes" id="UP000315901">
    <property type="component" value="Unassembled WGS sequence"/>
</dbReference>